<dbReference type="SUPFAM" id="SSF103473">
    <property type="entry name" value="MFS general substrate transporter"/>
    <property type="match status" value="1"/>
</dbReference>
<dbReference type="GO" id="GO:0016020">
    <property type="term" value="C:membrane"/>
    <property type="evidence" value="ECO:0007669"/>
    <property type="project" value="UniProtKB-SubCell"/>
</dbReference>
<gene>
    <name evidence="8" type="ORF">ILEXP_LOCUS53659</name>
</gene>
<dbReference type="AlphaFoldDB" id="A0ABC8URJ0"/>
<organism evidence="8 9">
    <name type="scientific">Ilex paraguariensis</name>
    <name type="common">yerba mate</name>
    <dbReference type="NCBI Taxonomy" id="185542"/>
    <lineage>
        <taxon>Eukaryota</taxon>
        <taxon>Viridiplantae</taxon>
        <taxon>Streptophyta</taxon>
        <taxon>Embryophyta</taxon>
        <taxon>Tracheophyta</taxon>
        <taxon>Spermatophyta</taxon>
        <taxon>Magnoliopsida</taxon>
        <taxon>eudicotyledons</taxon>
        <taxon>Gunneridae</taxon>
        <taxon>Pentapetalae</taxon>
        <taxon>asterids</taxon>
        <taxon>campanulids</taxon>
        <taxon>Aquifoliales</taxon>
        <taxon>Aquifoliaceae</taxon>
        <taxon>Ilex</taxon>
    </lineage>
</organism>
<dbReference type="Pfam" id="PF00854">
    <property type="entry name" value="PTR2"/>
    <property type="match status" value="1"/>
</dbReference>
<feature type="transmembrane region" description="Helical" evidence="7">
    <location>
        <begin position="203"/>
        <end position="223"/>
    </location>
</feature>
<keyword evidence="9" id="KW-1185">Reference proteome</keyword>
<protein>
    <submittedName>
        <fullName evidence="8">Uncharacterized protein</fullName>
    </submittedName>
</protein>
<dbReference type="Gene3D" id="1.20.1250.20">
    <property type="entry name" value="MFS general substrate transporter like domains"/>
    <property type="match status" value="1"/>
</dbReference>
<comment type="similarity">
    <text evidence="6">Belongs to the major facilitator superfamily. Phosphate:H(+) symporter (TC 2.A.1.9) family.</text>
</comment>
<dbReference type="InterPro" id="IPR036259">
    <property type="entry name" value="MFS_trans_sf"/>
</dbReference>
<name>A0ABC8URJ0_9AQUA</name>
<comment type="similarity">
    <text evidence="2">Belongs to the major facilitator superfamily. Proton-dependent oligopeptide transporter (POT/PTR) (TC 2.A.17) family.</text>
</comment>
<keyword evidence="5 7" id="KW-0472">Membrane</keyword>
<dbReference type="Proteomes" id="UP001642360">
    <property type="component" value="Unassembled WGS sequence"/>
</dbReference>
<proteinExistence type="inferred from homology"/>
<feature type="transmembrane region" description="Helical" evidence="7">
    <location>
        <begin position="404"/>
        <end position="425"/>
    </location>
</feature>
<comment type="subcellular location">
    <subcellularLocation>
        <location evidence="1">Membrane</location>
        <topology evidence="1">Multi-pass membrane protein</topology>
    </subcellularLocation>
</comment>
<evidence type="ECO:0000256" key="3">
    <source>
        <dbReference type="ARBA" id="ARBA00022692"/>
    </source>
</evidence>
<keyword evidence="3 7" id="KW-0812">Transmembrane</keyword>
<evidence type="ECO:0000313" key="9">
    <source>
        <dbReference type="Proteomes" id="UP001642360"/>
    </source>
</evidence>
<dbReference type="InterPro" id="IPR000109">
    <property type="entry name" value="POT_fam"/>
</dbReference>
<feature type="transmembrane region" description="Helical" evidence="7">
    <location>
        <begin position="536"/>
        <end position="554"/>
    </location>
</feature>
<keyword evidence="4 7" id="KW-1133">Transmembrane helix</keyword>
<evidence type="ECO:0000256" key="2">
    <source>
        <dbReference type="ARBA" id="ARBA00005982"/>
    </source>
</evidence>
<evidence type="ECO:0000256" key="4">
    <source>
        <dbReference type="ARBA" id="ARBA00022989"/>
    </source>
</evidence>
<feature type="transmembrane region" description="Helical" evidence="7">
    <location>
        <begin position="491"/>
        <end position="516"/>
    </location>
</feature>
<evidence type="ECO:0000256" key="6">
    <source>
        <dbReference type="ARBA" id="ARBA00044504"/>
    </source>
</evidence>
<evidence type="ECO:0000256" key="7">
    <source>
        <dbReference type="SAM" id="Phobius"/>
    </source>
</evidence>
<comment type="caution">
    <text evidence="8">The sequence shown here is derived from an EMBL/GenBank/DDBJ whole genome shotgun (WGS) entry which is preliminary data.</text>
</comment>
<dbReference type="EMBL" id="CAUOFW020008625">
    <property type="protein sequence ID" value="CAK9183394.1"/>
    <property type="molecule type" value="Genomic_DNA"/>
</dbReference>
<feature type="transmembrane region" description="Helical" evidence="7">
    <location>
        <begin position="89"/>
        <end position="109"/>
    </location>
</feature>
<evidence type="ECO:0000256" key="5">
    <source>
        <dbReference type="ARBA" id="ARBA00023136"/>
    </source>
</evidence>
<evidence type="ECO:0000256" key="1">
    <source>
        <dbReference type="ARBA" id="ARBA00004141"/>
    </source>
</evidence>
<sequence>MENNEQVTANKELKHRGVAAMPFVIGNETFEKLGTIGTSANLLVYLTTVFNMKSITATNLINIFNGTCNFGTLLGAFASDTYLGRYKTLGIASISSFTGMLVLTLTAAITNLHPPQCGTESSTCTGPTAWQMAFLLTGFGLLVVGASGIRPCNLAFGADQFNPNTESGRKGINSFFNWYYFTFTFAMMVSLTVIVYVQSDVNWALGLAIPTFLMFLSCAFFFIGTRIYVMVIPEGSPLTSVAQVIVAASKKRKLKLPDQPWGSLFNHKPTNSINSELPYTDQFGFVNKAAIITPEDEIKTDGSAVDPWRLCSIQQVEEVKCLLRLIPIWIAGVIYYIVLVQQQTYVVFQAIQSDRRLANTNFKVPAASYTVFSMLSLTIWIPIYDRIIVPYLQKLTKKEGGITILQKMGIGMVLAIVTMIVSALVENRRRTVAFTRPTLGIVPRKGDISSMSGSWLIAQLTLVGLSEAFTVIGQVEFFYKQFPENMRSFGGSFLFCGFAMSSYLSSFLVSIVHQVTKNSTGGNWLAEDLNKGRLDYFYYMIAGLQVVDLGYFLVCAKWYKYKGTGGNTGEEVGMGNSHSGKPFV</sequence>
<feature type="transmembrane region" description="Helical" evidence="7">
    <location>
        <begin position="129"/>
        <end position="149"/>
    </location>
</feature>
<evidence type="ECO:0000313" key="8">
    <source>
        <dbReference type="EMBL" id="CAK9183394.1"/>
    </source>
</evidence>
<feature type="transmembrane region" description="Helical" evidence="7">
    <location>
        <begin position="178"/>
        <end position="197"/>
    </location>
</feature>
<accession>A0ABC8URJ0</accession>
<dbReference type="CDD" id="cd17416">
    <property type="entry name" value="MFS_NPF1_2"/>
    <property type="match status" value="1"/>
</dbReference>
<dbReference type="PANTHER" id="PTHR11654">
    <property type="entry name" value="OLIGOPEPTIDE TRANSPORTER-RELATED"/>
    <property type="match status" value="1"/>
</dbReference>
<reference evidence="8 9" key="1">
    <citation type="submission" date="2024-02" db="EMBL/GenBank/DDBJ databases">
        <authorList>
            <person name="Vignale AGUSTIN F."/>
            <person name="Sosa J E."/>
            <person name="Modenutti C."/>
        </authorList>
    </citation>
    <scope>NUCLEOTIDE SEQUENCE [LARGE SCALE GENOMIC DNA]</scope>
</reference>
<feature type="transmembrane region" description="Helical" evidence="7">
    <location>
        <begin position="366"/>
        <end position="384"/>
    </location>
</feature>